<sequence>MDFVTLTFLVGAGSALFIAGGIVTLRALKRAEDRDED</sequence>
<gene>
    <name evidence="2" type="ORF">PAM7066_02647</name>
</gene>
<keyword evidence="1" id="KW-0812">Transmembrane</keyword>
<organism evidence="2 3">
    <name type="scientific">Palleronia marisminoris</name>
    <dbReference type="NCBI Taxonomy" id="315423"/>
    <lineage>
        <taxon>Bacteria</taxon>
        <taxon>Pseudomonadati</taxon>
        <taxon>Pseudomonadota</taxon>
        <taxon>Alphaproteobacteria</taxon>
        <taxon>Rhodobacterales</taxon>
        <taxon>Roseobacteraceae</taxon>
        <taxon>Palleronia</taxon>
    </lineage>
</organism>
<evidence type="ECO:0000256" key="1">
    <source>
        <dbReference type="SAM" id="Phobius"/>
    </source>
</evidence>
<reference evidence="2 3" key="1">
    <citation type="submission" date="2017-03" db="EMBL/GenBank/DDBJ databases">
        <authorList>
            <person name="Afonso C.L."/>
            <person name="Miller P.J."/>
            <person name="Scott M.A."/>
            <person name="Spackman E."/>
            <person name="Goraichik I."/>
            <person name="Dimitrov K.M."/>
            <person name="Suarez D.L."/>
            <person name="Swayne D.E."/>
        </authorList>
    </citation>
    <scope>NUCLEOTIDE SEQUENCE [LARGE SCALE GENOMIC DNA]</scope>
    <source>
        <strain evidence="2 3">CECT 7066</strain>
    </source>
</reference>
<accession>A0A1Y5T529</accession>
<protein>
    <submittedName>
        <fullName evidence="2">Uncharacterized protein</fullName>
    </submittedName>
</protein>
<dbReference type="EMBL" id="FWFV01000007">
    <property type="protein sequence ID" value="SLN55446.1"/>
    <property type="molecule type" value="Genomic_DNA"/>
</dbReference>
<dbReference type="Proteomes" id="UP000193870">
    <property type="component" value="Unassembled WGS sequence"/>
</dbReference>
<keyword evidence="3" id="KW-1185">Reference proteome</keyword>
<evidence type="ECO:0000313" key="2">
    <source>
        <dbReference type="EMBL" id="SLN55446.1"/>
    </source>
</evidence>
<keyword evidence="1" id="KW-0472">Membrane</keyword>
<evidence type="ECO:0000313" key="3">
    <source>
        <dbReference type="Proteomes" id="UP000193870"/>
    </source>
</evidence>
<name>A0A1Y5T529_9RHOB</name>
<proteinExistence type="predicted"/>
<dbReference type="AlphaFoldDB" id="A0A1Y5T529"/>
<keyword evidence="1" id="KW-1133">Transmembrane helix</keyword>
<feature type="transmembrane region" description="Helical" evidence="1">
    <location>
        <begin position="6"/>
        <end position="28"/>
    </location>
</feature>